<feature type="non-terminal residue" evidence="2">
    <location>
        <position position="1"/>
    </location>
</feature>
<evidence type="ECO:0000313" key="2">
    <source>
        <dbReference type="EMBL" id="SUZ63497.1"/>
    </source>
</evidence>
<dbReference type="PANTHER" id="PTHR43640:SF1">
    <property type="entry name" value="THIOREDOXIN-DEPENDENT PEROXIREDOXIN"/>
    <property type="match status" value="1"/>
</dbReference>
<gene>
    <name evidence="2" type="ORF">METZ01_LOCUS16351</name>
</gene>
<dbReference type="SUPFAM" id="SSF52833">
    <property type="entry name" value="Thioredoxin-like"/>
    <property type="match status" value="1"/>
</dbReference>
<dbReference type="InterPro" id="IPR013740">
    <property type="entry name" value="Redoxin"/>
</dbReference>
<dbReference type="AlphaFoldDB" id="A0A381PB10"/>
<dbReference type="EMBL" id="UINC01000917">
    <property type="protein sequence ID" value="SUZ63497.1"/>
    <property type="molecule type" value="Genomic_DNA"/>
</dbReference>
<dbReference type="CDD" id="cd02969">
    <property type="entry name" value="PRX_like1"/>
    <property type="match status" value="1"/>
</dbReference>
<proteinExistence type="predicted"/>
<dbReference type="Pfam" id="PF08534">
    <property type="entry name" value="Redoxin"/>
    <property type="match status" value="1"/>
</dbReference>
<accession>A0A381PB10</accession>
<dbReference type="PROSITE" id="PS51352">
    <property type="entry name" value="THIOREDOXIN_2"/>
    <property type="match status" value="1"/>
</dbReference>
<dbReference type="InterPro" id="IPR013766">
    <property type="entry name" value="Thioredoxin_domain"/>
</dbReference>
<dbReference type="Gene3D" id="3.40.30.10">
    <property type="entry name" value="Glutaredoxin"/>
    <property type="match status" value="1"/>
</dbReference>
<dbReference type="PANTHER" id="PTHR43640">
    <property type="entry name" value="OS07G0260300 PROTEIN"/>
    <property type="match status" value="1"/>
</dbReference>
<reference evidence="2" key="1">
    <citation type="submission" date="2018-05" db="EMBL/GenBank/DDBJ databases">
        <authorList>
            <person name="Lanie J.A."/>
            <person name="Ng W.-L."/>
            <person name="Kazmierczak K.M."/>
            <person name="Andrzejewski T.M."/>
            <person name="Davidsen T.M."/>
            <person name="Wayne K.J."/>
            <person name="Tettelin H."/>
            <person name="Glass J.I."/>
            <person name="Rusch D."/>
            <person name="Podicherti R."/>
            <person name="Tsui H.-C.T."/>
            <person name="Winkler M.E."/>
        </authorList>
    </citation>
    <scope>NUCLEOTIDE SEQUENCE</scope>
</reference>
<protein>
    <recommendedName>
        <fullName evidence="1">Thioredoxin domain-containing protein</fullName>
    </recommendedName>
</protein>
<sequence>MTRTASTMLPLETPAPDFVLPDPRGDVVSLSRFADAPALVVIFICNHCPYVKHLKPALAVFARDYLPKHVAVVGINSNDAAEFPEDAPERMVEDIEAFDYRFPYLVDGTQEIAKAYGAACTPDFFLFNAGRRLVYRGQFDNSRPNNGLPVTGESLRTAVDAVLAGSPVPGPQTPSLGCNIKWKPN</sequence>
<organism evidence="2">
    <name type="scientific">marine metagenome</name>
    <dbReference type="NCBI Taxonomy" id="408172"/>
    <lineage>
        <taxon>unclassified sequences</taxon>
        <taxon>metagenomes</taxon>
        <taxon>ecological metagenomes</taxon>
    </lineage>
</organism>
<dbReference type="InterPro" id="IPR036249">
    <property type="entry name" value="Thioredoxin-like_sf"/>
</dbReference>
<feature type="domain" description="Thioredoxin" evidence="1">
    <location>
        <begin position="9"/>
        <end position="164"/>
    </location>
</feature>
<name>A0A381PB10_9ZZZZ</name>
<feature type="non-terminal residue" evidence="2">
    <location>
        <position position="185"/>
    </location>
</feature>
<dbReference type="GO" id="GO:0016491">
    <property type="term" value="F:oxidoreductase activity"/>
    <property type="evidence" value="ECO:0007669"/>
    <property type="project" value="InterPro"/>
</dbReference>
<dbReference type="InterPro" id="IPR047262">
    <property type="entry name" value="PRX-like1"/>
</dbReference>
<evidence type="ECO:0000259" key="1">
    <source>
        <dbReference type="PROSITE" id="PS51352"/>
    </source>
</evidence>